<name>A0ABP4XFD5_9MICO</name>
<dbReference type="Gene3D" id="3.30.565.10">
    <property type="entry name" value="Histidine kinase-like ATPase, C-terminal domain"/>
    <property type="match status" value="1"/>
</dbReference>
<comment type="caution">
    <text evidence="4">The sequence shown here is derived from an EMBL/GenBank/DDBJ whole genome shotgun (WGS) entry which is preliminary data.</text>
</comment>
<dbReference type="InterPro" id="IPR036890">
    <property type="entry name" value="HATPase_C_sf"/>
</dbReference>
<keyword evidence="4" id="KW-0418">Kinase</keyword>
<evidence type="ECO:0000259" key="2">
    <source>
        <dbReference type="Pfam" id="PF02518"/>
    </source>
</evidence>
<keyword evidence="5" id="KW-1185">Reference proteome</keyword>
<reference evidence="5" key="1">
    <citation type="journal article" date="2019" name="Int. J. Syst. Evol. Microbiol.">
        <title>The Global Catalogue of Microorganisms (GCM) 10K type strain sequencing project: providing services to taxonomists for standard genome sequencing and annotation.</title>
        <authorList>
            <consortium name="The Broad Institute Genomics Platform"/>
            <consortium name="The Broad Institute Genome Sequencing Center for Infectious Disease"/>
            <person name="Wu L."/>
            <person name="Ma J."/>
        </authorList>
    </citation>
    <scope>NUCLEOTIDE SEQUENCE [LARGE SCALE GENOMIC DNA]</scope>
    <source>
        <strain evidence="5">JCM 15592</strain>
    </source>
</reference>
<evidence type="ECO:0000313" key="5">
    <source>
        <dbReference type="Proteomes" id="UP001499938"/>
    </source>
</evidence>
<dbReference type="SUPFAM" id="SSF55874">
    <property type="entry name" value="ATPase domain of HSP90 chaperone/DNA topoisomerase II/histidine kinase"/>
    <property type="match status" value="1"/>
</dbReference>
<dbReference type="GO" id="GO:0016301">
    <property type="term" value="F:kinase activity"/>
    <property type="evidence" value="ECO:0007669"/>
    <property type="project" value="UniProtKB-KW"/>
</dbReference>
<dbReference type="Proteomes" id="UP001499938">
    <property type="component" value="Unassembled WGS sequence"/>
</dbReference>
<dbReference type="InterPro" id="IPR050640">
    <property type="entry name" value="Bact_2-comp_sensor_kinase"/>
</dbReference>
<dbReference type="Pfam" id="PF06580">
    <property type="entry name" value="His_kinase"/>
    <property type="match status" value="1"/>
</dbReference>
<sequence length="406" mass="42841">MTAFDVPTALVTLLVVAVVWAAIRLASKVRGRSRGFLSDANRATYETLHTAALAARHLGSGLTPHGSGKAARHVRALLDAPAIAIVGPGGSVTWDGPSSHHAEATARLAAPALRDGETIVLDADEVGCDQADCPIRVAVIAPIASEGRVVGALAAYAPYVGAGLARATSEVAGWLSAQVELAELGKERARASEAELAALRAQISPHFIYNSLGAIASFVRTDPDLARDLLLEFADFTRYALRHSGTFTTLAEELRNVERYLMLEQARFGDRLQLSLLITPEVLPVTVPYLVIQPLVENAVQHGMSNLEGTHTISITAGDLGSEAEIVVEDDGAGADPERIRGILDGTLETSSHGLGNVDARLRTIYGDERGLVVETAPGAGMRISFRVPKFLPAAHATADHRLAAS</sequence>
<keyword evidence="1" id="KW-0472">Membrane</keyword>
<dbReference type="RefSeq" id="WP_344079999.1">
    <property type="nucleotide sequence ID" value="NZ_BAAAPO010000006.1"/>
</dbReference>
<evidence type="ECO:0000313" key="4">
    <source>
        <dbReference type="EMBL" id="GAA1780388.1"/>
    </source>
</evidence>
<accession>A0ABP4XFD5</accession>
<evidence type="ECO:0000259" key="3">
    <source>
        <dbReference type="Pfam" id="PF06580"/>
    </source>
</evidence>
<dbReference type="PANTHER" id="PTHR34220:SF7">
    <property type="entry name" value="SENSOR HISTIDINE KINASE YPDA"/>
    <property type="match status" value="1"/>
</dbReference>
<evidence type="ECO:0000256" key="1">
    <source>
        <dbReference type="SAM" id="Phobius"/>
    </source>
</evidence>
<feature type="domain" description="Histidine kinase/HSP90-like ATPase" evidence="2">
    <location>
        <begin position="289"/>
        <end position="390"/>
    </location>
</feature>
<gene>
    <name evidence="4" type="ORF">GCM10009811_02040</name>
</gene>
<keyword evidence="4" id="KW-0808">Transferase</keyword>
<dbReference type="Pfam" id="PF02518">
    <property type="entry name" value="HATPase_c"/>
    <property type="match status" value="1"/>
</dbReference>
<dbReference type="EMBL" id="BAAAPO010000006">
    <property type="protein sequence ID" value="GAA1780388.1"/>
    <property type="molecule type" value="Genomic_DNA"/>
</dbReference>
<dbReference type="InterPro" id="IPR003594">
    <property type="entry name" value="HATPase_dom"/>
</dbReference>
<feature type="transmembrane region" description="Helical" evidence="1">
    <location>
        <begin position="6"/>
        <end position="26"/>
    </location>
</feature>
<protein>
    <submittedName>
        <fullName evidence="4">Histidine kinase</fullName>
    </submittedName>
</protein>
<keyword evidence="1" id="KW-0812">Transmembrane</keyword>
<feature type="domain" description="Signal transduction histidine kinase internal region" evidence="3">
    <location>
        <begin position="194"/>
        <end position="272"/>
    </location>
</feature>
<organism evidence="4 5">
    <name type="scientific">Nostocoides veronense</name>
    <dbReference type="NCBI Taxonomy" id="330836"/>
    <lineage>
        <taxon>Bacteria</taxon>
        <taxon>Bacillati</taxon>
        <taxon>Actinomycetota</taxon>
        <taxon>Actinomycetes</taxon>
        <taxon>Micrococcales</taxon>
        <taxon>Intrasporangiaceae</taxon>
        <taxon>Nostocoides</taxon>
    </lineage>
</organism>
<proteinExistence type="predicted"/>
<keyword evidence="1" id="KW-1133">Transmembrane helix</keyword>
<dbReference type="PANTHER" id="PTHR34220">
    <property type="entry name" value="SENSOR HISTIDINE KINASE YPDA"/>
    <property type="match status" value="1"/>
</dbReference>
<dbReference type="InterPro" id="IPR010559">
    <property type="entry name" value="Sig_transdc_His_kin_internal"/>
</dbReference>